<dbReference type="PANTHER" id="PTHR43248">
    <property type="entry name" value="2-SUCCINYL-6-HYDROXY-2,4-CYCLOHEXADIENE-1-CARBOXYLATE SYNTHASE"/>
    <property type="match status" value="1"/>
</dbReference>
<evidence type="ECO:0000256" key="2">
    <source>
        <dbReference type="ARBA" id="ARBA00022801"/>
    </source>
</evidence>
<feature type="domain" description="AB hydrolase-1" evidence="3">
    <location>
        <begin position="159"/>
        <end position="319"/>
    </location>
</feature>
<evidence type="ECO:0000313" key="5">
    <source>
        <dbReference type="EMBL" id="KAK3367481.1"/>
    </source>
</evidence>
<reference evidence="5" key="2">
    <citation type="submission" date="2023-06" db="EMBL/GenBank/DDBJ databases">
        <authorList>
            <consortium name="Lawrence Berkeley National Laboratory"/>
            <person name="Haridas S."/>
            <person name="Hensen N."/>
            <person name="Bonometti L."/>
            <person name="Westerberg I."/>
            <person name="Brannstrom I.O."/>
            <person name="Guillou S."/>
            <person name="Cros-Aarteil S."/>
            <person name="Calhoun S."/>
            <person name="Kuo A."/>
            <person name="Mondo S."/>
            <person name="Pangilinan J."/>
            <person name="Riley R."/>
            <person name="LaButti K."/>
            <person name="Andreopoulos B."/>
            <person name="Lipzen A."/>
            <person name="Chen C."/>
            <person name="Yanf M."/>
            <person name="Daum C."/>
            <person name="Ng V."/>
            <person name="Clum A."/>
            <person name="Steindorff A."/>
            <person name="Ohm R."/>
            <person name="Martin F."/>
            <person name="Silar P."/>
            <person name="Natvig D."/>
            <person name="Lalanne C."/>
            <person name="Gautier V."/>
            <person name="Ament-velasquez S.L."/>
            <person name="Kruys A."/>
            <person name="Hutchinson M.I."/>
            <person name="Powell A.J."/>
            <person name="Barry K."/>
            <person name="Miller A.N."/>
            <person name="Grigoriev I.V."/>
            <person name="Debuchy R."/>
            <person name="Gladieux P."/>
            <person name="Thoren M.H."/>
            <person name="Johannesson H."/>
        </authorList>
    </citation>
    <scope>NUCLEOTIDE SEQUENCE</scope>
    <source>
        <strain evidence="5">CBS 232.78</strain>
    </source>
</reference>
<dbReference type="PANTHER" id="PTHR43248:SF25">
    <property type="entry name" value="AB HYDROLASE-1 DOMAIN-CONTAINING PROTEIN-RELATED"/>
    <property type="match status" value="1"/>
</dbReference>
<keyword evidence="2 5" id="KW-0378">Hydrolase</keyword>
<comment type="similarity">
    <text evidence="1">Belongs to the peptidase S33 family.</text>
</comment>
<evidence type="ECO:0000259" key="4">
    <source>
        <dbReference type="Pfam" id="PF08386"/>
    </source>
</evidence>
<dbReference type="InterPro" id="IPR013595">
    <property type="entry name" value="Pept_S33_TAP-like_C"/>
</dbReference>
<dbReference type="Proteomes" id="UP001285441">
    <property type="component" value="Unassembled WGS sequence"/>
</dbReference>
<dbReference type="GO" id="GO:0016787">
    <property type="term" value="F:hydrolase activity"/>
    <property type="evidence" value="ECO:0007669"/>
    <property type="project" value="UniProtKB-KW"/>
</dbReference>
<dbReference type="InterPro" id="IPR000073">
    <property type="entry name" value="AB_hydrolase_1"/>
</dbReference>
<organism evidence="5 6">
    <name type="scientific">Podospora didyma</name>
    <dbReference type="NCBI Taxonomy" id="330526"/>
    <lineage>
        <taxon>Eukaryota</taxon>
        <taxon>Fungi</taxon>
        <taxon>Dikarya</taxon>
        <taxon>Ascomycota</taxon>
        <taxon>Pezizomycotina</taxon>
        <taxon>Sordariomycetes</taxon>
        <taxon>Sordariomycetidae</taxon>
        <taxon>Sordariales</taxon>
        <taxon>Podosporaceae</taxon>
        <taxon>Podospora</taxon>
    </lineage>
</organism>
<dbReference type="Pfam" id="PF08386">
    <property type="entry name" value="Abhydrolase_4"/>
    <property type="match status" value="1"/>
</dbReference>
<name>A0AAE0N1J5_9PEZI</name>
<dbReference type="AlphaFoldDB" id="A0AAE0N1J5"/>
<evidence type="ECO:0000313" key="6">
    <source>
        <dbReference type="Proteomes" id="UP001285441"/>
    </source>
</evidence>
<dbReference type="Gene3D" id="3.40.50.1820">
    <property type="entry name" value="alpha/beta hydrolase"/>
    <property type="match status" value="1"/>
</dbReference>
<evidence type="ECO:0000256" key="1">
    <source>
        <dbReference type="ARBA" id="ARBA00010088"/>
    </source>
</evidence>
<sequence length="639" mass="70529">MVRLKEVAKRAWINRDINTKDDGDKSLVAQRAADSPYGQFPVANDPFHFLPCTRATVPPALNDTSAERTWASLFDPNPAHWNWGTPKSKNSSIGDSDPYANRGIFLCGWLEVPLDYTNQADIRVARLAITKFQVSGLVRLDPISGAPTNSSAGKKSERTLVIEPGGPGGSGTSYAWQSSQSISNFLSDGKFDVLGWDPRGVNASLPAVACYPHDISRDHWYLLTSRHRAVSDPPRAQLEVADAMNEAMFRACWERQGDLGRFLTTAFVARDLDEIRKALGEDDVSGYFVSYGTGIGQTYAGMFPNHVGRLILDGTENVRDHRERGGFGWTALDNTTDAWNDGFLGECVNAGPQYCALAKPKNGKPVTLPDLKNRMAALLASLIARPVPGYSAKNGPALVTYSALVDTMYGAMYSPVSWPTLARVLSELEGGNSTLATSVLEDSSWWYDPEAGCPEITKPSDGELGYMVICSDSYDASQPDDLDWWESQWANMTAKSWIAGNSRFSSVFPCRHFPTHWPRPAEVFRGNMNHTLKTPILLIAETYDPATPLRNGRRLLDEMGPNARLVAHHGYGHASRADKSNCTEAIRKAYILHGTLPEEQETLCYADEKPYLYGVKKNATSTEHVKQMSLWNPRLVQNV</sequence>
<reference evidence="5" key="1">
    <citation type="journal article" date="2023" name="Mol. Phylogenet. Evol.">
        <title>Genome-scale phylogeny and comparative genomics of the fungal order Sordariales.</title>
        <authorList>
            <person name="Hensen N."/>
            <person name="Bonometti L."/>
            <person name="Westerberg I."/>
            <person name="Brannstrom I.O."/>
            <person name="Guillou S."/>
            <person name="Cros-Aarteil S."/>
            <person name="Calhoun S."/>
            <person name="Haridas S."/>
            <person name="Kuo A."/>
            <person name="Mondo S."/>
            <person name="Pangilinan J."/>
            <person name="Riley R."/>
            <person name="LaButti K."/>
            <person name="Andreopoulos B."/>
            <person name="Lipzen A."/>
            <person name="Chen C."/>
            <person name="Yan M."/>
            <person name="Daum C."/>
            <person name="Ng V."/>
            <person name="Clum A."/>
            <person name="Steindorff A."/>
            <person name="Ohm R.A."/>
            <person name="Martin F."/>
            <person name="Silar P."/>
            <person name="Natvig D.O."/>
            <person name="Lalanne C."/>
            <person name="Gautier V."/>
            <person name="Ament-Velasquez S.L."/>
            <person name="Kruys A."/>
            <person name="Hutchinson M.I."/>
            <person name="Powell A.J."/>
            <person name="Barry K."/>
            <person name="Miller A.N."/>
            <person name="Grigoriev I.V."/>
            <person name="Debuchy R."/>
            <person name="Gladieux P."/>
            <person name="Hiltunen Thoren M."/>
            <person name="Johannesson H."/>
        </authorList>
    </citation>
    <scope>NUCLEOTIDE SEQUENCE</scope>
    <source>
        <strain evidence="5">CBS 232.78</strain>
    </source>
</reference>
<proteinExistence type="inferred from homology"/>
<feature type="domain" description="Peptidase S33 tripeptidyl aminopeptidase-like C-terminal" evidence="4">
    <location>
        <begin position="500"/>
        <end position="600"/>
    </location>
</feature>
<accession>A0AAE0N1J5</accession>
<dbReference type="InterPro" id="IPR051601">
    <property type="entry name" value="Serine_prot/Carboxylest_S33"/>
</dbReference>
<keyword evidence="6" id="KW-1185">Reference proteome</keyword>
<dbReference type="EMBL" id="JAULSW010000011">
    <property type="protein sequence ID" value="KAK3367481.1"/>
    <property type="molecule type" value="Genomic_DNA"/>
</dbReference>
<protein>
    <submittedName>
        <fullName evidence="5">Alpha/Beta hydrolase protein</fullName>
    </submittedName>
</protein>
<gene>
    <name evidence="5" type="ORF">B0H63DRAFT_504452</name>
</gene>
<dbReference type="Pfam" id="PF00561">
    <property type="entry name" value="Abhydrolase_1"/>
    <property type="match status" value="1"/>
</dbReference>
<dbReference type="SUPFAM" id="SSF53474">
    <property type="entry name" value="alpha/beta-Hydrolases"/>
    <property type="match status" value="1"/>
</dbReference>
<evidence type="ECO:0000259" key="3">
    <source>
        <dbReference type="Pfam" id="PF00561"/>
    </source>
</evidence>
<comment type="caution">
    <text evidence="5">The sequence shown here is derived from an EMBL/GenBank/DDBJ whole genome shotgun (WGS) entry which is preliminary data.</text>
</comment>
<dbReference type="InterPro" id="IPR029058">
    <property type="entry name" value="AB_hydrolase_fold"/>
</dbReference>